<reference evidence="7" key="1">
    <citation type="submission" date="2025-08" db="UniProtKB">
        <authorList>
            <consortium name="RefSeq"/>
        </authorList>
    </citation>
    <scope>IDENTIFICATION</scope>
</reference>
<dbReference type="SMART" id="SM00322">
    <property type="entry name" value="KH"/>
    <property type="match status" value="10"/>
</dbReference>
<feature type="compositionally biased region" description="Polar residues" evidence="4">
    <location>
        <begin position="968"/>
        <end position="992"/>
    </location>
</feature>
<dbReference type="SUPFAM" id="SSF54791">
    <property type="entry name" value="Eukaryotic type KH-domain (KH-domain type I)"/>
    <property type="match status" value="10"/>
</dbReference>
<evidence type="ECO:0000313" key="6">
    <source>
        <dbReference type="Proteomes" id="UP000079169"/>
    </source>
</evidence>
<organism evidence="6 7">
    <name type="scientific">Diaphorina citri</name>
    <name type="common">Asian citrus psyllid</name>
    <dbReference type="NCBI Taxonomy" id="121845"/>
    <lineage>
        <taxon>Eukaryota</taxon>
        <taxon>Metazoa</taxon>
        <taxon>Ecdysozoa</taxon>
        <taxon>Arthropoda</taxon>
        <taxon>Hexapoda</taxon>
        <taxon>Insecta</taxon>
        <taxon>Pterygota</taxon>
        <taxon>Neoptera</taxon>
        <taxon>Paraneoptera</taxon>
        <taxon>Hemiptera</taxon>
        <taxon>Sternorrhyncha</taxon>
        <taxon>Psylloidea</taxon>
        <taxon>Psyllidae</taxon>
        <taxon>Diaphorininae</taxon>
        <taxon>Diaphorina</taxon>
    </lineage>
</organism>
<keyword evidence="3" id="KW-0175">Coiled coil</keyword>
<keyword evidence="6" id="KW-1185">Reference proteome</keyword>
<feature type="domain" description="K Homology" evidence="5">
    <location>
        <begin position="133"/>
        <end position="202"/>
    </location>
</feature>
<evidence type="ECO:0000256" key="3">
    <source>
        <dbReference type="SAM" id="Coils"/>
    </source>
</evidence>
<feature type="domain" description="K Homology" evidence="5">
    <location>
        <begin position="693"/>
        <end position="761"/>
    </location>
</feature>
<proteinExistence type="predicted"/>
<dbReference type="GeneID" id="103524542"/>
<keyword evidence="1" id="KW-0677">Repeat</keyword>
<feature type="domain" description="K Homology" evidence="5">
    <location>
        <begin position="846"/>
        <end position="915"/>
    </location>
</feature>
<dbReference type="GO" id="GO:0010468">
    <property type="term" value="P:regulation of gene expression"/>
    <property type="evidence" value="ECO:0007669"/>
    <property type="project" value="UniProtKB-ARBA"/>
</dbReference>
<feature type="domain" description="K Homology" evidence="5">
    <location>
        <begin position="508"/>
        <end position="574"/>
    </location>
</feature>
<evidence type="ECO:0000313" key="7">
    <source>
        <dbReference type="RefSeq" id="XP_026675725.1"/>
    </source>
</evidence>
<dbReference type="STRING" id="121845.A0A3Q0IN41"/>
<feature type="domain" description="K Homology" evidence="5">
    <location>
        <begin position="773"/>
        <end position="842"/>
    </location>
</feature>
<dbReference type="AlphaFoldDB" id="A0A3Q0IN41"/>
<accession>A0A3Q0IN41</accession>
<dbReference type="CDD" id="cd22413">
    <property type="entry name" value="KH-I_Vigilin_rpt10"/>
    <property type="match status" value="1"/>
</dbReference>
<dbReference type="CDD" id="cd22417">
    <property type="entry name" value="KH-I_Vigilin_rpt14"/>
    <property type="match status" value="2"/>
</dbReference>
<dbReference type="GO" id="GO:0003729">
    <property type="term" value="F:mRNA binding"/>
    <property type="evidence" value="ECO:0007669"/>
    <property type="project" value="TreeGrafter"/>
</dbReference>
<dbReference type="InterPro" id="IPR004088">
    <property type="entry name" value="KH_dom_type_1"/>
</dbReference>
<evidence type="ECO:0000259" key="5">
    <source>
        <dbReference type="SMART" id="SM00322"/>
    </source>
</evidence>
<dbReference type="PaxDb" id="121845-A0A3Q0IN41"/>
<evidence type="ECO:0000256" key="1">
    <source>
        <dbReference type="ARBA" id="ARBA00022737"/>
    </source>
</evidence>
<feature type="domain" description="K Homology" evidence="5">
    <location>
        <begin position="352"/>
        <end position="421"/>
    </location>
</feature>
<gene>
    <name evidence="7" type="primary">LOC103524542</name>
</gene>
<dbReference type="Pfam" id="PF00013">
    <property type="entry name" value="KH_1"/>
    <property type="match status" value="8"/>
</dbReference>
<feature type="domain" description="K Homology" evidence="5">
    <location>
        <begin position="586"/>
        <end position="655"/>
    </location>
</feature>
<dbReference type="KEGG" id="dci:103524542"/>
<dbReference type="PROSITE" id="PS50084">
    <property type="entry name" value="KH_TYPE_1"/>
    <property type="match status" value="9"/>
</dbReference>
<dbReference type="Gene3D" id="3.30.1370.10">
    <property type="entry name" value="K Homology domain, type 1"/>
    <property type="match status" value="11"/>
</dbReference>
<dbReference type="PANTHER" id="PTHR10627">
    <property type="entry name" value="SCP160"/>
    <property type="match status" value="1"/>
</dbReference>
<dbReference type="InterPro" id="IPR004087">
    <property type="entry name" value="KH_dom"/>
</dbReference>
<evidence type="ECO:0000256" key="2">
    <source>
        <dbReference type="PROSITE-ProRule" id="PRU00117"/>
    </source>
</evidence>
<feature type="coiled-coil region" evidence="3">
    <location>
        <begin position="329"/>
        <end position="356"/>
    </location>
</feature>
<dbReference type="InterPro" id="IPR036612">
    <property type="entry name" value="KH_dom_type_1_sf"/>
</dbReference>
<dbReference type="CDD" id="cd22411">
    <property type="entry name" value="KH-I_Vigilin_rpt8"/>
    <property type="match status" value="1"/>
</dbReference>
<protein>
    <submittedName>
        <fullName evidence="7">Vigilin-like</fullName>
    </submittedName>
</protein>
<dbReference type="PANTHER" id="PTHR10627:SF31">
    <property type="entry name" value="DODECA-SATELLITE-BINDING PROTEIN 1, ISOFORM A"/>
    <property type="match status" value="1"/>
</dbReference>
<dbReference type="Proteomes" id="UP000079169">
    <property type="component" value="Unplaced"/>
</dbReference>
<feature type="domain" description="K Homology" evidence="5">
    <location>
        <begin position="280"/>
        <end position="348"/>
    </location>
</feature>
<dbReference type="CDD" id="cd22418">
    <property type="entry name" value="KH-I_Vigilin_rpt15"/>
    <property type="match status" value="1"/>
</dbReference>
<dbReference type="CDD" id="cd22412">
    <property type="entry name" value="KH-I_Vigilin_rpt9"/>
    <property type="match status" value="1"/>
</dbReference>
<sequence>MGYIFAAGGFSIGPTDLPWPKNVRTEELVEKVHDLVVLDRRTKVCVVAESVDILYGTVFKILHEMLGMKNLSAQWLPRLSQWVPRLTGVLQRISALLLVSAEKSDVVKIRGPKDNVDKCDKHLKKMLKEINENSFVLQVPINKQYHRFIIGKDGANIRKIREDTGTKIELPPEEDDKNDTIVITGKKEAALEAKSRINKILDEFVNVTQDEVNIPYKFHNYLIGTKGKLIQSIKDECGGVTIKFPPQESKSDKVTIRGAADDVKKARSLLLQYAEEREQSSFTAEIRIKVTHHRYLIGKGGGKMKRIRETGARIIFPSEQDEDRETITIIGKKEAVEEAKKELERIIKDIDNLVEDFITIEPQYHRHFVAHRGEVLNQIINECGDVAISFPKMGSNESRVVLKGEKGALETAKTKMEDIVKELKDRIQIEVIIPQVHHRTIMLNYRNDLAHIRSHYNVLVRFPDRPMEINGDANESENQVRKEDIVLIEGSEKNVAAAKEALLDLIPAELQMEVPYEYHRTIIGAKGQKIRVLQDKFNVRIEVPRSEDRLDYIKIKGRKADIEDTKQEIAAIVSKLDEEKEDREKKSFQLKMEIDPIHHPKIIGRKGETVNNIRKHHDVQVNFPKRGDPDEHIITLVGYQQSTEAARDEILEIVKNLESLYKGEVPTDRCHVILICYRKVYIKMKYHRRMLDDNESLQMEVPYEYHRTIIGAKGQKIRVLQDKFNVRIEVPRSEDRLDYIKIKGRKADIEDTKQEIAAIVSKLDEEKEDREKKSFQLKMEIDPIHHPKIIGRKGETVNNIRKHHDVQVNFPKRGDPDEHIITLVGYQQSTEAARDEILEIVKNLESLYKDEVQIDARVHPRIIGAQGRSVRRIMEEYKVDIKFPRQNDPDPNLVVITGKEDDVLDAKDRLLNMEDEFLQDLEQRGEDYAPPKPAAPGSYATQNGNHDTGAAAGFVVKGGPWEQKAPDTASTQDFPSFRGGSSSEYTGGNNNVPWGPRR</sequence>
<feature type="domain" description="K Homology" evidence="5">
    <location>
        <begin position="425"/>
        <end position="507"/>
    </location>
</feature>
<keyword evidence="2" id="KW-0694">RNA-binding</keyword>
<dbReference type="RefSeq" id="XP_026675725.1">
    <property type="nucleotide sequence ID" value="XM_026819924.1"/>
</dbReference>
<name>A0A3Q0IN41_DIACI</name>
<feature type="domain" description="K Homology" evidence="5">
    <location>
        <begin position="206"/>
        <end position="275"/>
    </location>
</feature>
<feature type="region of interest" description="Disordered" evidence="4">
    <location>
        <begin position="926"/>
        <end position="998"/>
    </location>
</feature>
<evidence type="ECO:0000256" key="4">
    <source>
        <dbReference type="SAM" id="MobiDB-lite"/>
    </source>
</evidence>